<keyword evidence="10" id="KW-1185">Reference proteome</keyword>
<dbReference type="PANTHER" id="PTHR33048:SF47">
    <property type="entry name" value="INTEGRAL MEMBRANE PROTEIN-RELATED"/>
    <property type="match status" value="1"/>
</dbReference>
<feature type="transmembrane region" description="Helical" evidence="7">
    <location>
        <begin position="25"/>
        <end position="46"/>
    </location>
</feature>
<feature type="region of interest" description="Disordered" evidence="6">
    <location>
        <begin position="323"/>
        <end position="345"/>
    </location>
</feature>
<keyword evidence="4 7" id="KW-0472">Membrane</keyword>
<name>A0ABR4DUJ2_9PEZI</name>
<evidence type="ECO:0000256" key="2">
    <source>
        <dbReference type="ARBA" id="ARBA00022692"/>
    </source>
</evidence>
<feature type="transmembrane region" description="Helical" evidence="7">
    <location>
        <begin position="262"/>
        <end position="285"/>
    </location>
</feature>
<evidence type="ECO:0000256" key="7">
    <source>
        <dbReference type="SAM" id="Phobius"/>
    </source>
</evidence>
<evidence type="ECO:0000313" key="9">
    <source>
        <dbReference type="EMBL" id="KAL2274045.1"/>
    </source>
</evidence>
<organism evidence="9 10">
    <name type="scientific">Diaporthe vaccinii</name>
    <dbReference type="NCBI Taxonomy" id="105482"/>
    <lineage>
        <taxon>Eukaryota</taxon>
        <taxon>Fungi</taxon>
        <taxon>Dikarya</taxon>
        <taxon>Ascomycota</taxon>
        <taxon>Pezizomycotina</taxon>
        <taxon>Sordariomycetes</taxon>
        <taxon>Sordariomycetidae</taxon>
        <taxon>Diaporthales</taxon>
        <taxon>Diaporthaceae</taxon>
        <taxon>Diaporthe</taxon>
        <taxon>Diaporthe eres species complex</taxon>
    </lineage>
</organism>
<dbReference type="InterPro" id="IPR049326">
    <property type="entry name" value="Rhodopsin_dom_fungi"/>
</dbReference>
<feature type="transmembrane region" description="Helical" evidence="7">
    <location>
        <begin position="58"/>
        <end position="78"/>
    </location>
</feature>
<keyword evidence="3 7" id="KW-1133">Transmembrane helix</keyword>
<keyword evidence="2 7" id="KW-0812">Transmembrane</keyword>
<reference evidence="9 10" key="1">
    <citation type="submission" date="2024-03" db="EMBL/GenBank/DDBJ databases">
        <title>A high-quality draft genome sequence of Diaporthe vaccinii, a causative agent of upright dieback and viscid rot disease in cranberry plants.</title>
        <authorList>
            <person name="Sarrasin M."/>
            <person name="Lang B.F."/>
            <person name="Burger G."/>
        </authorList>
    </citation>
    <scope>NUCLEOTIDE SEQUENCE [LARGE SCALE GENOMIC DNA]</scope>
    <source>
        <strain evidence="9 10">IS7</strain>
    </source>
</reference>
<comment type="subcellular location">
    <subcellularLocation>
        <location evidence="1">Membrane</location>
        <topology evidence="1">Multi-pass membrane protein</topology>
    </subcellularLocation>
</comment>
<protein>
    <recommendedName>
        <fullName evidence="8">Rhodopsin domain-containing protein</fullName>
    </recommendedName>
</protein>
<accession>A0ABR4DUJ2</accession>
<evidence type="ECO:0000256" key="4">
    <source>
        <dbReference type="ARBA" id="ARBA00023136"/>
    </source>
</evidence>
<evidence type="ECO:0000256" key="1">
    <source>
        <dbReference type="ARBA" id="ARBA00004141"/>
    </source>
</evidence>
<feature type="compositionally biased region" description="Polar residues" evidence="6">
    <location>
        <begin position="330"/>
        <end position="339"/>
    </location>
</feature>
<feature type="domain" description="Rhodopsin" evidence="8">
    <location>
        <begin position="42"/>
        <end position="291"/>
    </location>
</feature>
<feature type="transmembrane region" description="Helical" evidence="7">
    <location>
        <begin position="212"/>
        <end position="234"/>
    </location>
</feature>
<comment type="similarity">
    <text evidence="5">Belongs to the SAT4 family.</text>
</comment>
<gene>
    <name evidence="9" type="ORF">FJTKL_03668</name>
</gene>
<evidence type="ECO:0000259" key="8">
    <source>
        <dbReference type="Pfam" id="PF20684"/>
    </source>
</evidence>
<feature type="transmembrane region" description="Helical" evidence="7">
    <location>
        <begin position="175"/>
        <end position="200"/>
    </location>
</feature>
<dbReference type="Pfam" id="PF20684">
    <property type="entry name" value="Fung_rhodopsin"/>
    <property type="match status" value="1"/>
</dbReference>
<evidence type="ECO:0000256" key="3">
    <source>
        <dbReference type="ARBA" id="ARBA00022989"/>
    </source>
</evidence>
<evidence type="ECO:0000313" key="10">
    <source>
        <dbReference type="Proteomes" id="UP001600888"/>
    </source>
</evidence>
<dbReference type="PANTHER" id="PTHR33048">
    <property type="entry name" value="PTH11-LIKE INTEGRAL MEMBRANE PROTEIN (AFU_ORTHOLOGUE AFUA_5G11245)"/>
    <property type="match status" value="1"/>
</dbReference>
<dbReference type="EMBL" id="JBAWTH010000167">
    <property type="protein sequence ID" value="KAL2274045.1"/>
    <property type="molecule type" value="Genomic_DNA"/>
</dbReference>
<feature type="transmembrane region" description="Helical" evidence="7">
    <location>
        <begin position="134"/>
        <end position="155"/>
    </location>
</feature>
<comment type="caution">
    <text evidence="9">The sequence shown here is derived from an EMBL/GenBank/DDBJ whole genome shotgun (WGS) entry which is preliminary data.</text>
</comment>
<evidence type="ECO:0000256" key="6">
    <source>
        <dbReference type="SAM" id="MobiDB-lite"/>
    </source>
</evidence>
<dbReference type="InterPro" id="IPR052337">
    <property type="entry name" value="SAT4-like"/>
</dbReference>
<feature type="transmembrane region" description="Helical" evidence="7">
    <location>
        <begin position="98"/>
        <end position="122"/>
    </location>
</feature>
<proteinExistence type="inferred from homology"/>
<sequence length="356" mass="39201">MADAFTPEQIQYLQDHADDTLVPSIHIANGICVAAATISVILRYLARRSLGTSLGRDDYCLFIAYVLYVAFAASLGTATRYGEGRHVNLVTDFRTYAIVNLLQASFYVFGMAFVKCSILFLYHRIFPGKTFRNVLLVAGAIVFSWAMAAFFPSIMSCYPVEKAWDSSIPGRCIDYGIVTLVIGILNVIMDFAMLSLPMPLLWKLRMSTRRKAYLSGIFAVGCIACVVSIARLFYAKEASMSSSRVLTSSGQETSIYDPSWQAVWPGILSGLEVCTGIVACCAITYRPLIERVFGSSTSKNSPSASSDAGSGWKRIHVQHDVIVREDPGANTPQPSSDPCASQEWELRPVRFETRLN</sequence>
<dbReference type="Proteomes" id="UP001600888">
    <property type="component" value="Unassembled WGS sequence"/>
</dbReference>
<evidence type="ECO:0000256" key="5">
    <source>
        <dbReference type="ARBA" id="ARBA00038359"/>
    </source>
</evidence>